<dbReference type="Ensembl" id="ENSCCRT00010112301.1">
    <property type="protein sequence ID" value="ENSCCRP00010101101.1"/>
    <property type="gene ID" value="ENSCCRG00010044459.1"/>
</dbReference>
<dbReference type="GO" id="GO:0009897">
    <property type="term" value="C:external side of plasma membrane"/>
    <property type="evidence" value="ECO:0007669"/>
    <property type="project" value="TreeGrafter"/>
</dbReference>
<evidence type="ECO:0000313" key="8">
    <source>
        <dbReference type="Ensembl" id="ENSCCRP00010101101.1"/>
    </source>
</evidence>
<dbReference type="SMART" id="SM00409">
    <property type="entry name" value="IG"/>
    <property type="match status" value="1"/>
</dbReference>
<evidence type="ECO:0000313" key="9">
    <source>
        <dbReference type="Proteomes" id="UP000694427"/>
    </source>
</evidence>
<dbReference type="FunFam" id="2.60.40.10:FF:000142">
    <property type="entry name" value="V-set domain-containing T-cell activation inhibitor 1"/>
    <property type="match status" value="1"/>
</dbReference>
<protein>
    <recommendedName>
        <fullName evidence="7">Ig-like domain-containing protein</fullName>
    </recommendedName>
</protein>
<dbReference type="PANTHER" id="PTHR24100">
    <property type="entry name" value="BUTYROPHILIN"/>
    <property type="match status" value="1"/>
</dbReference>
<evidence type="ECO:0000256" key="1">
    <source>
        <dbReference type="ARBA" id="ARBA00004370"/>
    </source>
</evidence>
<dbReference type="GO" id="GO:0001817">
    <property type="term" value="P:regulation of cytokine production"/>
    <property type="evidence" value="ECO:0007669"/>
    <property type="project" value="TreeGrafter"/>
</dbReference>
<dbReference type="PROSITE" id="PS50835">
    <property type="entry name" value="IG_LIKE"/>
    <property type="match status" value="1"/>
</dbReference>
<dbReference type="InterPro" id="IPR003599">
    <property type="entry name" value="Ig_sub"/>
</dbReference>
<dbReference type="InterPro" id="IPR013106">
    <property type="entry name" value="Ig_V-set"/>
</dbReference>
<evidence type="ECO:0000256" key="3">
    <source>
        <dbReference type="ARBA" id="ARBA00023136"/>
    </source>
</evidence>
<dbReference type="GO" id="GO:0005102">
    <property type="term" value="F:signaling receptor binding"/>
    <property type="evidence" value="ECO:0007669"/>
    <property type="project" value="TreeGrafter"/>
</dbReference>
<evidence type="ECO:0000256" key="2">
    <source>
        <dbReference type="ARBA" id="ARBA00022729"/>
    </source>
</evidence>
<dbReference type="SMART" id="SM00406">
    <property type="entry name" value="IGv"/>
    <property type="match status" value="1"/>
</dbReference>
<dbReference type="InterPro" id="IPR050504">
    <property type="entry name" value="IgSF_BTN/MOG"/>
</dbReference>
<dbReference type="AlphaFoldDB" id="A0A8C1P2R2"/>
<proteinExistence type="predicted"/>
<evidence type="ECO:0000259" key="7">
    <source>
        <dbReference type="PROSITE" id="PS50835"/>
    </source>
</evidence>
<reference evidence="8" key="1">
    <citation type="submission" date="2025-08" db="UniProtKB">
        <authorList>
            <consortium name="Ensembl"/>
        </authorList>
    </citation>
    <scope>IDENTIFICATION</scope>
</reference>
<keyword evidence="4" id="KW-1015">Disulfide bond</keyword>
<dbReference type="PANTHER" id="PTHR24100:SF151">
    <property type="entry name" value="ICOS LIGAND"/>
    <property type="match status" value="1"/>
</dbReference>
<comment type="subcellular location">
    <subcellularLocation>
        <location evidence="1">Membrane</location>
    </subcellularLocation>
</comment>
<evidence type="ECO:0000256" key="5">
    <source>
        <dbReference type="ARBA" id="ARBA00023180"/>
    </source>
</evidence>
<dbReference type="SUPFAM" id="SSF48726">
    <property type="entry name" value="Immunoglobulin"/>
    <property type="match status" value="1"/>
</dbReference>
<keyword evidence="2" id="KW-0732">Signal</keyword>
<dbReference type="InterPro" id="IPR013783">
    <property type="entry name" value="Ig-like_fold"/>
</dbReference>
<dbReference type="GO" id="GO:1903037">
    <property type="term" value="P:regulation of leukocyte cell-cell adhesion"/>
    <property type="evidence" value="ECO:0007669"/>
    <property type="project" value="UniProtKB-ARBA"/>
</dbReference>
<name>A0A8C1P2R2_CYPCA</name>
<evidence type="ECO:0000256" key="6">
    <source>
        <dbReference type="ARBA" id="ARBA00023319"/>
    </source>
</evidence>
<dbReference type="Proteomes" id="UP000694427">
    <property type="component" value="Unplaced"/>
</dbReference>
<dbReference type="Pfam" id="PF07686">
    <property type="entry name" value="V-set"/>
    <property type="match status" value="1"/>
</dbReference>
<dbReference type="GO" id="GO:0050852">
    <property type="term" value="P:T cell receptor signaling pathway"/>
    <property type="evidence" value="ECO:0007669"/>
    <property type="project" value="TreeGrafter"/>
</dbReference>
<sequence>FLSLVTERYEVVGSVDPVLAVAGEDVILPCSVKPNISVVDMRVEWFRSDLKDTLVHLYDDHVDKNTDQSQFYRGKTKLNHQELQRGDASLKLSSVRVSDEGLYKCFIQLSSCSDNKIMQKHVPCC</sequence>
<keyword evidence="9" id="KW-1185">Reference proteome</keyword>
<dbReference type="InterPro" id="IPR007110">
    <property type="entry name" value="Ig-like_dom"/>
</dbReference>
<keyword evidence="3" id="KW-0472">Membrane</keyword>
<organism evidence="8 9">
    <name type="scientific">Cyprinus carpio</name>
    <name type="common">Common carp</name>
    <dbReference type="NCBI Taxonomy" id="7962"/>
    <lineage>
        <taxon>Eukaryota</taxon>
        <taxon>Metazoa</taxon>
        <taxon>Chordata</taxon>
        <taxon>Craniata</taxon>
        <taxon>Vertebrata</taxon>
        <taxon>Euteleostomi</taxon>
        <taxon>Actinopterygii</taxon>
        <taxon>Neopterygii</taxon>
        <taxon>Teleostei</taxon>
        <taxon>Ostariophysi</taxon>
        <taxon>Cypriniformes</taxon>
        <taxon>Cyprinidae</taxon>
        <taxon>Cyprininae</taxon>
        <taxon>Cyprinus</taxon>
    </lineage>
</organism>
<dbReference type="InterPro" id="IPR036179">
    <property type="entry name" value="Ig-like_dom_sf"/>
</dbReference>
<keyword evidence="5" id="KW-0325">Glycoprotein</keyword>
<keyword evidence="6" id="KW-0393">Immunoglobulin domain</keyword>
<dbReference type="GO" id="GO:0050863">
    <property type="term" value="P:regulation of T cell activation"/>
    <property type="evidence" value="ECO:0007669"/>
    <property type="project" value="UniProtKB-ARBA"/>
</dbReference>
<accession>A0A8C1P2R2</accession>
<feature type="domain" description="Ig-like" evidence="7">
    <location>
        <begin position="23"/>
        <end position="105"/>
    </location>
</feature>
<reference evidence="8" key="2">
    <citation type="submission" date="2025-09" db="UniProtKB">
        <authorList>
            <consortium name="Ensembl"/>
        </authorList>
    </citation>
    <scope>IDENTIFICATION</scope>
</reference>
<dbReference type="Gene3D" id="2.60.40.10">
    <property type="entry name" value="Immunoglobulins"/>
    <property type="match status" value="1"/>
</dbReference>
<evidence type="ECO:0000256" key="4">
    <source>
        <dbReference type="ARBA" id="ARBA00023157"/>
    </source>
</evidence>